<protein>
    <recommendedName>
        <fullName evidence="4">DUF2934 domain-containing protein</fullName>
    </recommendedName>
</protein>
<evidence type="ECO:0000256" key="1">
    <source>
        <dbReference type="SAM" id="MobiDB-lite"/>
    </source>
</evidence>
<sequence length="100" mass="11807">MDGGIDRCHYRRDIIVNDERQEWISKRAYGLWEAEGRPHGKDREHWEQAARERAELERVALPEHLKTKRNSNDVDDATRRAVDAIRRPPRKDDKALALSH</sequence>
<reference evidence="3" key="1">
    <citation type="journal article" date="2019" name="Int. J. Syst. Evol. Microbiol.">
        <title>The Global Catalogue of Microorganisms (GCM) 10K type strain sequencing project: providing services to taxonomists for standard genome sequencing and annotation.</title>
        <authorList>
            <consortium name="The Broad Institute Genomics Platform"/>
            <consortium name="The Broad Institute Genome Sequencing Center for Infectious Disease"/>
            <person name="Wu L."/>
            <person name="Ma J."/>
        </authorList>
    </citation>
    <scope>NUCLEOTIDE SEQUENCE [LARGE SCALE GENOMIC DNA]</scope>
    <source>
        <strain evidence="3">NBRC 102122</strain>
    </source>
</reference>
<dbReference type="Proteomes" id="UP001156702">
    <property type="component" value="Unassembled WGS sequence"/>
</dbReference>
<accession>A0ABQ5ZFY7</accession>
<dbReference type="Pfam" id="PF11154">
    <property type="entry name" value="DUF2934"/>
    <property type="match status" value="1"/>
</dbReference>
<organism evidence="2 3">
    <name type="scientific">Shinella yambaruensis</name>
    <dbReference type="NCBI Taxonomy" id="415996"/>
    <lineage>
        <taxon>Bacteria</taxon>
        <taxon>Pseudomonadati</taxon>
        <taxon>Pseudomonadota</taxon>
        <taxon>Alphaproteobacteria</taxon>
        <taxon>Hyphomicrobiales</taxon>
        <taxon>Rhizobiaceae</taxon>
        <taxon>Shinella</taxon>
    </lineage>
</organism>
<evidence type="ECO:0000313" key="3">
    <source>
        <dbReference type="Proteomes" id="UP001156702"/>
    </source>
</evidence>
<proteinExistence type="predicted"/>
<evidence type="ECO:0008006" key="4">
    <source>
        <dbReference type="Google" id="ProtNLM"/>
    </source>
</evidence>
<gene>
    <name evidence="2" type="ORF">GCM10007923_18810</name>
</gene>
<keyword evidence="3" id="KW-1185">Reference proteome</keyword>
<dbReference type="EMBL" id="BSOP01000015">
    <property type="protein sequence ID" value="GLR50674.1"/>
    <property type="molecule type" value="Genomic_DNA"/>
</dbReference>
<evidence type="ECO:0000313" key="2">
    <source>
        <dbReference type="EMBL" id="GLR50674.1"/>
    </source>
</evidence>
<comment type="caution">
    <text evidence="2">The sequence shown here is derived from an EMBL/GenBank/DDBJ whole genome shotgun (WGS) entry which is preliminary data.</text>
</comment>
<feature type="region of interest" description="Disordered" evidence="1">
    <location>
        <begin position="65"/>
        <end position="100"/>
    </location>
</feature>
<dbReference type="InterPro" id="IPR021327">
    <property type="entry name" value="DUF2934"/>
</dbReference>
<name>A0ABQ5ZFY7_9HYPH</name>